<evidence type="ECO:0000313" key="1">
    <source>
        <dbReference type="EMBL" id="KMO41812.1"/>
    </source>
</evidence>
<dbReference type="AlphaFoldDB" id="A0A0J6T7F1"/>
<gene>
    <name evidence="1" type="ORF">VQ02_04665</name>
</gene>
<sequence>MEAPPLVEPDQELLDGYVIRLPFPMARRVEDGSLLFWHTPKRLTFWIDARRRDLAIDPLPGWIDRQSDAAYDIGIERSGSAIRYGSRLNEDDADDPQPAFHGFFAEGRTEFLLAAYFDRAEAFDDALSAWRSLRAAG</sequence>
<accession>A0A0J6T7F1</accession>
<organism evidence="1 2">
    <name type="scientific">Methylobacterium variabile</name>
    <dbReference type="NCBI Taxonomy" id="298794"/>
    <lineage>
        <taxon>Bacteria</taxon>
        <taxon>Pseudomonadati</taxon>
        <taxon>Pseudomonadota</taxon>
        <taxon>Alphaproteobacteria</taxon>
        <taxon>Hyphomicrobiales</taxon>
        <taxon>Methylobacteriaceae</taxon>
        <taxon>Methylobacterium</taxon>
    </lineage>
</organism>
<evidence type="ECO:0000313" key="2">
    <source>
        <dbReference type="Proteomes" id="UP000035955"/>
    </source>
</evidence>
<keyword evidence="2" id="KW-1185">Reference proteome</keyword>
<reference evidence="1 2" key="1">
    <citation type="submission" date="2015-03" db="EMBL/GenBank/DDBJ databases">
        <title>Genome sequencing of Methylobacterium variabile DSM 16961.</title>
        <authorList>
            <person name="Chaudhry V."/>
            <person name="Patil P.B."/>
        </authorList>
    </citation>
    <scope>NUCLEOTIDE SEQUENCE [LARGE SCALE GENOMIC DNA]</scope>
    <source>
        <strain evidence="1 2">DSM 16961</strain>
    </source>
</reference>
<dbReference type="OrthoDB" id="4827574at2"/>
<name>A0A0J6T7F1_9HYPH</name>
<proteinExistence type="predicted"/>
<comment type="caution">
    <text evidence="1">The sequence shown here is derived from an EMBL/GenBank/DDBJ whole genome shotgun (WGS) entry which is preliminary data.</text>
</comment>
<dbReference type="Proteomes" id="UP000035955">
    <property type="component" value="Unassembled WGS sequence"/>
</dbReference>
<dbReference type="PATRIC" id="fig|298794.3.peg.4389"/>
<dbReference type="EMBL" id="LABY01000028">
    <property type="protein sequence ID" value="KMO41812.1"/>
    <property type="molecule type" value="Genomic_DNA"/>
</dbReference>
<protein>
    <submittedName>
        <fullName evidence="1">Uncharacterized protein</fullName>
    </submittedName>
</protein>
<dbReference type="RefSeq" id="WP_048442999.1">
    <property type="nucleotide sequence ID" value="NZ_LABY01000028.1"/>
</dbReference>